<evidence type="ECO:0000313" key="1">
    <source>
        <dbReference type="EMBL" id="CAH1602631.1"/>
    </source>
</evidence>
<protein>
    <submittedName>
        <fullName evidence="1">Uncharacterized protein</fullName>
    </submittedName>
</protein>
<dbReference type="Proteomes" id="UP001295462">
    <property type="component" value="Unassembled WGS sequence"/>
</dbReference>
<comment type="caution">
    <text evidence="1">The sequence shown here is derived from an EMBL/GenBank/DDBJ whole genome shotgun (WGS) entry which is preliminary data.</text>
</comment>
<dbReference type="AlphaFoldDB" id="A0AAU9QYK9"/>
<sequence length="313" mass="35152">MKHQINSSDNLLPSEVDLFICSNGFEERWKKILLTTHCKYAKEIYLIERFNSSSHSDVNYQGVDIENITIVDVLDSDQVTQWNNIFTKITSKIQSMNEAKVVIDITCIPQLTLYAIICQLHLLNLNKNITFTYSGASKYNIESISSSDSSINRLSTVLGYPGVSTPSCNKQHLILLVGFDFDLAKTLIRDLEPTSISLGLGNSAFQGEFHEINSKYLKKIKNFASTQVAEGKITTFEFSCSDYQDAKESISKEIIKHNDKNIVMCSMNTKVSSIASAKSALENDSVKMCHIEPIFRSISDYSKDSDMISIFSL</sequence>
<evidence type="ECO:0000313" key="2">
    <source>
        <dbReference type="Proteomes" id="UP001295462"/>
    </source>
</evidence>
<gene>
    <name evidence="1" type="ORF">THF1A12_60081</name>
</gene>
<accession>A0AAU9QYK9</accession>
<dbReference type="RefSeq" id="WP_409590193.1">
    <property type="nucleotide sequence ID" value="NZ_CAKMTZ010000126.1"/>
</dbReference>
<organism evidence="1 2">
    <name type="scientific">Vibrio jasicida</name>
    <dbReference type="NCBI Taxonomy" id="766224"/>
    <lineage>
        <taxon>Bacteria</taxon>
        <taxon>Pseudomonadati</taxon>
        <taxon>Pseudomonadota</taxon>
        <taxon>Gammaproteobacteria</taxon>
        <taxon>Vibrionales</taxon>
        <taxon>Vibrionaceae</taxon>
        <taxon>Vibrio</taxon>
    </lineage>
</organism>
<dbReference type="EMBL" id="CAKMUD010000116">
    <property type="protein sequence ID" value="CAH1602631.1"/>
    <property type="molecule type" value="Genomic_DNA"/>
</dbReference>
<proteinExistence type="predicted"/>
<name>A0AAU9QYK9_9VIBR</name>
<reference evidence="1" key="1">
    <citation type="submission" date="2022-01" db="EMBL/GenBank/DDBJ databases">
        <authorList>
            <person name="Lagorce A."/>
        </authorList>
    </citation>
    <scope>NUCLEOTIDE SEQUENCE</scope>
    <source>
        <strain evidence="1">Th15_F1_A12</strain>
    </source>
</reference>